<protein>
    <submittedName>
        <fullName evidence="1">Uncharacterized protein</fullName>
    </submittedName>
</protein>
<keyword evidence="2" id="KW-1185">Reference proteome</keyword>
<evidence type="ECO:0000313" key="2">
    <source>
        <dbReference type="Proteomes" id="UP000762676"/>
    </source>
</evidence>
<proteinExistence type="predicted"/>
<sequence>MFKIIGVLRSMILTVQPPLQVIPQMFDWIKVRRKCWPWQRLDVALLKKLLNVSGCVSPWVVLFKISISMHGGVRHHVSLKHILHVCLRIYRPSIVEKNWPNPIIVRDSTPHHQRFSTPPVVIPNAICLVSFTASSPYTFTVSSMVNAESRFVTEYDSAPTDAIPGLIAYVGVGDAGSEWDRCMGT</sequence>
<gene>
    <name evidence="1" type="ORF">ElyMa_002692600</name>
</gene>
<dbReference type="AlphaFoldDB" id="A0AAV4HCU7"/>
<comment type="caution">
    <text evidence="1">The sequence shown here is derived from an EMBL/GenBank/DDBJ whole genome shotgun (WGS) entry which is preliminary data.</text>
</comment>
<accession>A0AAV4HCU7</accession>
<evidence type="ECO:0000313" key="1">
    <source>
        <dbReference type="EMBL" id="GFR95394.1"/>
    </source>
</evidence>
<name>A0AAV4HCU7_9GAST</name>
<reference evidence="1 2" key="1">
    <citation type="journal article" date="2021" name="Elife">
        <title>Chloroplast acquisition without the gene transfer in kleptoplastic sea slugs, Plakobranchus ocellatus.</title>
        <authorList>
            <person name="Maeda T."/>
            <person name="Takahashi S."/>
            <person name="Yoshida T."/>
            <person name="Shimamura S."/>
            <person name="Takaki Y."/>
            <person name="Nagai Y."/>
            <person name="Toyoda A."/>
            <person name="Suzuki Y."/>
            <person name="Arimoto A."/>
            <person name="Ishii H."/>
            <person name="Satoh N."/>
            <person name="Nishiyama T."/>
            <person name="Hasebe M."/>
            <person name="Maruyama T."/>
            <person name="Minagawa J."/>
            <person name="Obokata J."/>
            <person name="Shigenobu S."/>
        </authorList>
    </citation>
    <scope>NUCLEOTIDE SEQUENCE [LARGE SCALE GENOMIC DNA]</scope>
</reference>
<dbReference type="EMBL" id="BMAT01005544">
    <property type="protein sequence ID" value="GFR95394.1"/>
    <property type="molecule type" value="Genomic_DNA"/>
</dbReference>
<organism evidence="1 2">
    <name type="scientific">Elysia marginata</name>
    <dbReference type="NCBI Taxonomy" id="1093978"/>
    <lineage>
        <taxon>Eukaryota</taxon>
        <taxon>Metazoa</taxon>
        <taxon>Spiralia</taxon>
        <taxon>Lophotrochozoa</taxon>
        <taxon>Mollusca</taxon>
        <taxon>Gastropoda</taxon>
        <taxon>Heterobranchia</taxon>
        <taxon>Euthyneura</taxon>
        <taxon>Panpulmonata</taxon>
        <taxon>Sacoglossa</taxon>
        <taxon>Placobranchoidea</taxon>
        <taxon>Plakobranchidae</taxon>
        <taxon>Elysia</taxon>
    </lineage>
</organism>
<dbReference type="Proteomes" id="UP000762676">
    <property type="component" value="Unassembled WGS sequence"/>
</dbReference>